<evidence type="ECO:0000256" key="2">
    <source>
        <dbReference type="SAM" id="Phobius"/>
    </source>
</evidence>
<feature type="region of interest" description="Disordered" evidence="1">
    <location>
        <begin position="1"/>
        <end position="31"/>
    </location>
</feature>
<proteinExistence type="predicted"/>
<reference evidence="3" key="1">
    <citation type="submission" date="2011-03" db="EMBL/GenBank/DDBJ databases">
        <title>The Genome Sequence of Nematocida sp1 strain ERTm2.</title>
        <authorList>
            <consortium name="The Broad Institute Genome Sequencing Platform"/>
            <consortium name="The Broad Institute Genome Sequencing Center for Infectious Disease"/>
            <person name="Cuomo C."/>
            <person name="Troemel E."/>
            <person name="Young S.K."/>
            <person name="Zeng Q."/>
            <person name="Gargeya S."/>
            <person name="Fitzgerald M."/>
            <person name="Haas B."/>
            <person name="Abouelleil A."/>
            <person name="Alvarado L."/>
            <person name="Arachchi H.M."/>
            <person name="Berlin A."/>
            <person name="Brown A."/>
            <person name="Chapman S.B."/>
            <person name="Chen Z."/>
            <person name="Dunbar C."/>
            <person name="Freedman E."/>
            <person name="Gearin G."/>
            <person name="Gellesch M."/>
            <person name="Goldberg J."/>
            <person name="Griggs A."/>
            <person name="Gujja S."/>
            <person name="Heilman E.R."/>
            <person name="Heiman D."/>
            <person name="Howarth C."/>
            <person name="Larson L."/>
            <person name="Lui A."/>
            <person name="MacDonald P.J.P."/>
            <person name="Mehta T."/>
            <person name="Montmayeur A."/>
            <person name="Murphy C."/>
            <person name="Neiman D."/>
            <person name="Pearson M."/>
            <person name="Priest M."/>
            <person name="Roberts A."/>
            <person name="Saif S."/>
            <person name="Shea T."/>
            <person name="Shenoy N."/>
            <person name="Sisk P."/>
            <person name="Stolte C."/>
            <person name="Sykes S."/>
            <person name="White J."/>
            <person name="Yandava C."/>
            <person name="Wortman J."/>
            <person name="Nusbaum C."/>
            <person name="Birren B."/>
        </authorList>
    </citation>
    <scope>NUCLEOTIDE SEQUENCE</scope>
    <source>
        <strain evidence="3">ERTm2</strain>
    </source>
</reference>
<evidence type="ECO:0000256" key="1">
    <source>
        <dbReference type="SAM" id="MobiDB-lite"/>
    </source>
</evidence>
<protein>
    <submittedName>
        <fullName evidence="3">Uncharacterized protein</fullName>
    </submittedName>
</protein>
<keyword evidence="2" id="KW-0812">Transmembrane</keyword>
<name>H8ZD01_NEMA1</name>
<organism evidence="3">
    <name type="scientific">Nematocida ausubeli (strain ATCC PRA-371 / ERTm2)</name>
    <name type="common">Nematode killer fungus</name>
    <dbReference type="NCBI Taxonomy" id="1913371"/>
    <lineage>
        <taxon>Eukaryota</taxon>
        <taxon>Fungi</taxon>
        <taxon>Fungi incertae sedis</taxon>
        <taxon>Microsporidia</taxon>
        <taxon>Nematocida</taxon>
    </lineage>
</organism>
<evidence type="ECO:0000313" key="3">
    <source>
        <dbReference type="EMBL" id="EHY65541.1"/>
    </source>
</evidence>
<keyword evidence="2" id="KW-0472">Membrane</keyword>
<accession>H8ZD01</accession>
<sequence length="106" mass="12477">MHNSNRRYEYTSVSLNNSHSPAVSSKKTSKSGWKLDLKNRLSNNRWIILILLPLIVPICVLIAYIVFYKDEIVRYHLKQTISLGLRHISSMSKKSLDVFIRRRKYN</sequence>
<keyword evidence="2" id="KW-1133">Transmembrane helix</keyword>
<feature type="compositionally biased region" description="Polar residues" evidence="1">
    <location>
        <begin position="11"/>
        <end position="26"/>
    </location>
</feature>
<dbReference type="Proteomes" id="UP000005622">
    <property type="component" value="Unassembled WGS sequence"/>
</dbReference>
<dbReference type="HOGENOM" id="CLU_2223931_0_0_1"/>
<dbReference type="EMBL" id="JH604635">
    <property type="protein sequence ID" value="EHY65541.1"/>
    <property type="molecule type" value="Genomic_DNA"/>
</dbReference>
<dbReference type="AlphaFoldDB" id="H8ZD01"/>
<feature type="transmembrane region" description="Helical" evidence="2">
    <location>
        <begin position="46"/>
        <end position="68"/>
    </location>
</feature>
<gene>
    <name evidence="3" type="ORF">NERG_01148</name>
</gene>